<reference evidence="2" key="1">
    <citation type="submission" date="2021-07" db="EMBL/GenBank/DDBJ databases">
        <authorList>
            <person name="Durling M."/>
        </authorList>
    </citation>
    <scope>NUCLEOTIDE SEQUENCE</scope>
</reference>
<dbReference type="GO" id="GO:0042147">
    <property type="term" value="P:retrograde transport, endosome to Golgi"/>
    <property type="evidence" value="ECO:0007669"/>
    <property type="project" value="TreeGrafter"/>
</dbReference>
<dbReference type="AlphaFoldDB" id="A0A9N9LKN4"/>
<dbReference type="EMBL" id="CAJVRM010000206">
    <property type="protein sequence ID" value="CAG8977150.1"/>
    <property type="molecule type" value="Genomic_DNA"/>
</dbReference>
<sequence>MGQSTGGLGDFGFVSDLSPLGSLSYCLHKEFADKFGGREKWGFSDLEIYRVSPKNFSGDLSPPVSWGPAPPVEKRVSELPNWVTTSDDWKVRSLAAAPHAAHVYVTQATRVKAHLTPENLVELGVQFYLNSEVTSIQKNDQMHAFASVTIKAHEKKSRTYTIPCNSIVIAAGPWSGRVFSQLFPNSHLKLRINSTNSAGNHATIRNPRWPSSDDENGVSQVFLNNFLQGSDRLDITSYLGGMLYVGGWGANPEPVPKYADNVEAQPDQIRAMLAVARPFLRLEPDQELEVLSTGRCYRPLAEPNHPIIGKVPWCLVGDNTPETGHNNWTIHGGLYINTGHNSDGVTLGPGSGKVLSEYILGLPPSVTVPVVGLDKISCQQSHL</sequence>
<dbReference type="InterPro" id="IPR036188">
    <property type="entry name" value="FAD/NAD-bd_sf"/>
</dbReference>
<protein>
    <recommendedName>
        <fullName evidence="1">FAD dependent oxidoreductase domain-containing protein</fullName>
    </recommendedName>
</protein>
<evidence type="ECO:0000313" key="3">
    <source>
        <dbReference type="Proteomes" id="UP000701801"/>
    </source>
</evidence>
<dbReference type="Gene3D" id="3.50.50.60">
    <property type="entry name" value="FAD/NAD(P)-binding domain"/>
    <property type="match status" value="1"/>
</dbReference>
<name>A0A9N9LKN4_9HELO</name>
<evidence type="ECO:0000259" key="1">
    <source>
        <dbReference type="Pfam" id="PF01266"/>
    </source>
</evidence>
<feature type="domain" description="FAD dependent oxidoreductase" evidence="1">
    <location>
        <begin position="119"/>
        <end position="357"/>
    </location>
</feature>
<evidence type="ECO:0000313" key="2">
    <source>
        <dbReference type="EMBL" id="CAG8977150.1"/>
    </source>
</evidence>
<dbReference type="SUPFAM" id="SSF51905">
    <property type="entry name" value="FAD/NAD(P)-binding domain"/>
    <property type="match status" value="1"/>
</dbReference>
<dbReference type="PANTHER" id="PTHR13847">
    <property type="entry name" value="SARCOSINE DEHYDROGENASE-RELATED"/>
    <property type="match status" value="1"/>
</dbReference>
<organism evidence="2 3">
    <name type="scientific">Hymenoscyphus albidus</name>
    <dbReference type="NCBI Taxonomy" id="595503"/>
    <lineage>
        <taxon>Eukaryota</taxon>
        <taxon>Fungi</taxon>
        <taxon>Dikarya</taxon>
        <taxon>Ascomycota</taxon>
        <taxon>Pezizomycotina</taxon>
        <taxon>Leotiomycetes</taxon>
        <taxon>Helotiales</taxon>
        <taxon>Helotiaceae</taxon>
        <taxon>Hymenoscyphus</taxon>
    </lineage>
</organism>
<dbReference type="OrthoDB" id="498204at2759"/>
<dbReference type="Pfam" id="PF01266">
    <property type="entry name" value="DAO"/>
    <property type="match status" value="1"/>
</dbReference>
<gene>
    <name evidence="2" type="ORF">HYALB_00003371</name>
</gene>
<comment type="caution">
    <text evidence="2">The sequence shown here is derived from an EMBL/GenBank/DDBJ whole genome shotgun (WGS) entry which is preliminary data.</text>
</comment>
<dbReference type="GO" id="GO:0005829">
    <property type="term" value="C:cytosol"/>
    <property type="evidence" value="ECO:0007669"/>
    <property type="project" value="GOC"/>
</dbReference>
<dbReference type="InterPro" id="IPR006076">
    <property type="entry name" value="FAD-dep_OxRdtase"/>
</dbReference>
<proteinExistence type="predicted"/>
<dbReference type="PANTHER" id="PTHR13847:SF185">
    <property type="entry name" value="FAD DEPENDENT OXIDOREDUCTASE SUPERFAMILY (AFU_ORTHOLOGUE AFUA_3G02360)"/>
    <property type="match status" value="1"/>
</dbReference>
<dbReference type="GO" id="GO:0005770">
    <property type="term" value="C:late endosome"/>
    <property type="evidence" value="ECO:0007669"/>
    <property type="project" value="TreeGrafter"/>
</dbReference>
<dbReference type="Proteomes" id="UP000701801">
    <property type="component" value="Unassembled WGS sequence"/>
</dbReference>
<dbReference type="Gene3D" id="3.30.9.10">
    <property type="entry name" value="D-Amino Acid Oxidase, subunit A, domain 2"/>
    <property type="match status" value="1"/>
</dbReference>
<keyword evidence="3" id="KW-1185">Reference proteome</keyword>
<accession>A0A9N9LKN4</accession>